<keyword evidence="4 7" id="KW-0009">Actin-binding</keyword>
<keyword evidence="3" id="KW-0963">Cytoplasm</keyword>
<dbReference type="CDD" id="cd00148">
    <property type="entry name" value="PROF"/>
    <property type="match status" value="1"/>
</dbReference>
<dbReference type="OrthoDB" id="421374at2759"/>
<dbReference type="Pfam" id="PF00235">
    <property type="entry name" value="Profilin"/>
    <property type="match status" value="1"/>
</dbReference>
<dbReference type="PRINTS" id="PR00392">
    <property type="entry name" value="PROFILIN"/>
</dbReference>
<organism evidence="8 9">
    <name type="scientific">Glomus cerebriforme</name>
    <dbReference type="NCBI Taxonomy" id="658196"/>
    <lineage>
        <taxon>Eukaryota</taxon>
        <taxon>Fungi</taxon>
        <taxon>Fungi incertae sedis</taxon>
        <taxon>Mucoromycota</taxon>
        <taxon>Glomeromycotina</taxon>
        <taxon>Glomeromycetes</taxon>
        <taxon>Glomerales</taxon>
        <taxon>Glomeraceae</taxon>
        <taxon>Glomus</taxon>
    </lineage>
</organism>
<dbReference type="PANTHER" id="PTHR11604:SF0">
    <property type="entry name" value="PROFILIN"/>
    <property type="match status" value="1"/>
</dbReference>
<dbReference type="Gene3D" id="3.30.450.30">
    <property type="entry name" value="Dynein light chain 2a, cytoplasmic"/>
    <property type="match status" value="1"/>
</dbReference>
<evidence type="ECO:0000256" key="2">
    <source>
        <dbReference type="ARBA" id="ARBA00010058"/>
    </source>
</evidence>
<dbReference type="FunFam" id="3.30.450.30:FF:000001">
    <property type="entry name" value="Profilin"/>
    <property type="match status" value="1"/>
</dbReference>
<dbReference type="GO" id="GO:0005938">
    <property type="term" value="C:cell cortex"/>
    <property type="evidence" value="ECO:0007669"/>
    <property type="project" value="TreeGrafter"/>
</dbReference>
<reference evidence="8 9" key="1">
    <citation type="submission" date="2018-06" db="EMBL/GenBank/DDBJ databases">
        <title>Comparative genomics reveals the genomic features of Rhizophagus irregularis, R. cerebriforme, R. diaphanum and Gigaspora rosea, and their symbiotic lifestyle signature.</title>
        <authorList>
            <person name="Morin E."/>
            <person name="San Clemente H."/>
            <person name="Chen E.C.H."/>
            <person name="De La Providencia I."/>
            <person name="Hainaut M."/>
            <person name="Kuo A."/>
            <person name="Kohler A."/>
            <person name="Murat C."/>
            <person name="Tang N."/>
            <person name="Roy S."/>
            <person name="Loubradou J."/>
            <person name="Henrissat B."/>
            <person name="Grigoriev I.V."/>
            <person name="Corradi N."/>
            <person name="Roux C."/>
            <person name="Martin F.M."/>
        </authorList>
    </citation>
    <scope>NUCLEOTIDE SEQUENCE [LARGE SCALE GENOMIC DNA]</scope>
    <source>
        <strain evidence="8 9">DAOM 227022</strain>
    </source>
</reference>
<sequence>MSWQAYVDNQLLGTGKIAQAAIYGHNGSLWATSPGFSLNNEEITTLVEAFDDAEKIQANGIYANGVKYFALSHDKTNIHGKKGNDGIVAEKTTQAVIIGIYKEGTVAGQANKVVGDLGDYLRNLSYVSINLKLNFVQLIIILRKIGQLLLF</sequence>
<protein>
    <recommendedName>
        <fullName evidence="7">Profilin</fullName>
    </recommendedName>
</protein>
<evidence type="ECO:0000256" key="6">
    <source>
        <dbReference type="RuleBase" id="RU003908"/>
    </source>
</evidence>
<evidence type="ECO:0000256" key="3">
    <source>
        <dbReference type="ARBA" id="ARBA00022490"/>
    </source>
</evidence>
<dbReference type="InterPro" id="IPR027310">
    <property type="entry name" value="Profilin_CS"/>
</dbReference>
<comment type="subcellular location">
    <subcellularLocation>
        <location evidence="1">Cytoplasm</location>
        <location evidence="1">Cytoskeleton</location>
    </subcellularLocation>
</comment>
<dbReference type="SMART" id="SM00392">
    <property type="entry name" value="PROF"/>
    <property type="match status" value="1"/>
</dbReference>
<dbReference type="InterPro" id="IPR036140">
    <property type="entry name" value="PFN_sf"/>
</dbReference>
<name>A0A397TVB9_9GLOM</name>
<accession>A0A397TVB9</accession>
<evidence type="ECO:0000256" key="5">
    <source>
        <dbReference type="ARBA" id="ARBA00023212"/>
    </source>
</evidence>
<evidence type="ECO:0000256" key="7">
    <source>
        <dbReference type="RuleBase" id="RU003909"/>
    </source>
</evidence>
<comment type="subunit">
    <text evidence="6">Occurs in many kinds of cells as a complex with monomeric actin in a 1:1 ratio.</text>
</comment>
<dbReference type="GO" id="GO:0005856">
    <property type="term" value="C:cytoskeleton"/>
    <property type="evidence" value="ECO:0007669"/>
    <property type="project" value="UniProtKB-SubCell"/>
</dbReference>
<comment type="caution">
    <text evidence="8">The sequence shown here is derived from an EMBL/GenBank/DDBJ whole genome shotgun (WGS) entry which is preliminary data.</text>
</comment>
<dbReference type="GO" id="GO:0003785">
    <property type="term" value="F:actin monomer binding"/>
    <property type="evidence" value="ECO:0007669"/>
    <property type="project" value="TreeGrafter"/>
</dbReference>
<keyword evidence="9" id="KW-1185">Reference proteome</keyword>
<dbReference type="Proteomes" id="UP000265703">
    <property type="component" value="Unassembled WGS sequence"/>
</dbReference>
<dbReference type="InterPro" id="IPR005455">
    <property type="entry name" value="PFN_euk"/>
</dbReference>
<dbReference type="EMBL" id="QKYT01000007">
    <property type="protein sequence ID" value="RIA99111.1"/>
    <property type="molecule type" value="Genomic_DNA"/>
</dbReference>
<evidence type="ECO:0000256" key="4">
    <source>
        <dbReference type="ARBA" id="ARBA00023203"/>
    </source>
</evidence>
<dbReference type="PRINTS" id="PR01640">
    <property type="entry name" value="PROFILINPLNT"/>
</dbReference>
<evidence type="ECO:0000256" key="1">
    <source>
        <dbReference type="ARBA" id="ARBA00004245"/>
    </source>
</evidence>
<comment type="similarity">
    <text evidence="2 7">Belongs to the profilin family.</text>
</comment>
<evidence type="ECO:0000313" key="9">
    <source>
        <dbReference type="Proteomes" id="UP000265703"/>
    </source>
</evidence>
<keyword evidence="5 6" id="KW-0206">Cytoskeleton</keyword>
<dbReference type="PANTHER" id="PTHR11604">
    <property type="entry name" value="PROFILIN"/>
    <property type="match status" value="1"/>
</dbReference>
<dbReference type="SUPFAM" id="SSF55770">
    <property type="entry name" value="Profilin (actin-binding protein)"/>
    <property type="match status" value="1"/>
</dbReference>
<proteinExistence type="inferred from homology"/>
<dbReference type="STRING" id="658196.A0A397TVB9"/>
<dbReference type="InterPro" id="IPR048278">
    <property type="entry name" value="PFN"/>
</dbReference>
<evidence type="ECO:0000313" key="8">
    <source>
        <dbReference type="EMBL" id="RIA99111.1"/>
    </source>
</evidence>
<gene>
    <name evidence="8" type="ORF">C1645_685054</name>
</gene>
<comment type="function">
    <text evidence="6">Binds to actin and affects the structure of the cytoskeleton. At high concentrations, profilin prevents the polymerization of actin, whereas it enhances it at low concentrations.</text>
</comment>
<dbReference type="AlphaFoldDB" id="A0A397TVB9"/>
<dbReference type="PROSITE" id="PS00414">
    <property type="entry name" value="PROFILIN"/>
    <property type="match status" value="1"/>
</dbReference>